<gene>
    <name evidence="2" type="ORF">SERLADRAFT_455561</name>
</gene>
<dbReference type="HOGENOM" id="CLU_2694715_0_0_1"/>
<proteinExistence type="predicted"/>
<dbReference type="KEGG" id="sla:SERLADRAFT_455561"/>
<name>F8NG53_SERL9</name>
<dbReference type="GeneID" id="18817189"/>
<organism>
    <name type="scientific">Serpula lacrymans var. lacrymans (strain S7.9)</name>
    <name type="common">Dry rot fungus</name>
    <dbReference type="NCBI Taxonomy" id="578457"/>
    <lineage>
        <taxon>Eukaryota</taxon>
        <taxon>Fungi</taxon>
        <taxon>Dikarya</taxon>
        <taxon>Basidiomycota</taxon>
        <taxon>Agaricomycotina</taxon>
        <taxon>Agaricomycetes</taxon>
        <taxon>Agaricomycetidae</taxon>
        <taxon>Boletales</taxon>
        <taxon>Coniophorineae</taxon>
        <taxon>Serpulaceae</taxon>
        <taxon>Serpula</taxon>
    </lineage>
</organism>
<feature type="non-terminal residue" evidence="2">
    <location>
        <position position="74"/>
    </location>
</feature>
<accession>F8NG53</accession>
<evidence type="ECO:0000256" key="1">
    <source>
        <dbReference type="SAM" id="Phobius"/>
    </source>
</evidence>
<keyword evidence="1" id="KW-1133">Transmembrane helix</keyword>
<keyword evidence="1" id="KW-0812">Transmembrane</keyword>
<evidence type="ECO:0000313" key="2">
    <source>
        <dbReference type="EMBL" id="EGO31023.1"/>
    </source>
</evidence>
<dbReference type="AlphaFoldDB" id="F8NG53"/>
<dbReference type="EMBL" id="GL945428">
    <property type="protein sequence ID" value="EGO31023.1"/>
    <property type="molecule type" value="Genomic_DNA"/>
</dbReference>
<reference evidence="2" key="1">
    <citation type="submission" date="2011-04" db="EMBL/GenBank/DDBJ databases">
        <title>Evolution of plant cell wall degrading machinery underlies the functional diversity of forest fungi.</title>
        <authorList>
            <consortium name="US DOE Joint Genome Institute (JGI-PGF)"/>
            <person name="Eastwood D.C."/>
            <person name="Floudas D."/>
            <person name="Binder M."/>
            <person name="Majcherczyk A."/>
            <person name="Schneider P."/>
            <person name="Aerts A."/>
            <person name="Asiegbu F.O."/>
            <person name="Baker S.E."/>
            <person name="Barry K."/>
            <person name="Bendiksby M."/>
            <person name="Blumentritt M."/>
            <person name="Coutinho P.M."/>
            <person name="Cullen D."/>
            <person name="Cullen D."/>
            <person name="Gathman A."/>
            <person name="Goodell B."/>
            <person name="Henrissat B."/>
            <person name="Ihrmark K."/>
            <person name="Kauserud H."/>
            <person name="Kohler A."/>
            <person name="LaButti K."/>
            <person name="Lapidus A."/>
            <person name="Lavin J.L."/>
            <person name="Lee Y.-H."/>
            <person name="Lindquist E."/>
            <person name="Lilly W."/>
            <person name="Lucas S."/>
            <person name="Morin E."/>
            <person name="Murat C."/>
            <person name="Oguiza J.A."/>
            <person name="Park J."/>
            <person name="Pisabarro A.G."/>
            <person name="Riley R."/>
            <person name="Rosling A."/>
            <person name="Salamov A."/>
            <person name="Schmidt O."/>
            <person name="Schmutz J."/>
            <person name="Skrede I."/>
            <person name="Stenlid J."/>
            <person name="Wiebenga A."/>
            <person name="Xie X."/>
            <person name="Kues U."/>
            <person name="Hibbett D.S."/>
            <person name="Hoffmeister D."/>
            <person name="Hogberg N."/>
            <person name="Martin F."/>
            <person name="Grigoriev I.V."/>
            <person name="Watkinson S.C."/>
        </authorList>
    </citation>
    <scope>NUCLEOTIDE SEQUENCE</scope>
    <source>
        <strain evidence="2">S7.9</strain>
    </source>
</reference>
<protein>
    <submittedName>
        <fullName evidence="2">Uncharacterized protein</fullName>
    </submittedName>
</protein>
<dbReference type="Proteomes" id="UP000008064">
    <property type="component" value="Unassembled WGS sequence"/>
</dbReference>
<feature type="transmembrane region" description="Helical" evidence="1">
    <location>
        <begin position="53"/>
        <end position="72"/>
    </location>
</feature>
<sequence>MRQASQSLWPRSDLSSSFHYSELSHANRVALYSFTNTSLPFGSLTKSIFSIRCWFSAIHLFCYCFRVCWAIFLF</sequence>
<dbReference type="RefSeq" id="XP_007312907.1">
    <property type="nucleotide sequence ID" value="XM_007312845.1"/>
</dbReference>
<keyword evidence="1" id="KW-0472">Membrane</keyword>